<name>A0A9L0TDZ3_HORSE</name>
<evidence type="ECO:0000256" key="5">
    <source>
        <dbReference type="ARBA" id="ARBA00022490"/>
    </source>
</evidence>
<dbReference type="Ensembl" id="ENSECAT00000088665.1">
    <property type="protein sequence ID" value="ENSECAP00000085302.1"/>
    <property type="gene ID" value="ENSECAG00000018469.4"/>
</dbReference>
<dbReference type="GO" id="GO:0032259">
    <property type="term" value="P:methylation"/>
    <property type="evidence" value="ECO:0007669"/>
    <property type="project" value="UniProtKB-KW"/>
</dbReference>
<comment type="subunit">
    <text evidence="12">Monomer. Interacts with HSP90, probably as a client.</text>
</comment>
<dbReference type="GO" id="GO:0007005">
    <property type="term" value="P:mitochondrion organization"/>
    <property type="evidence" value="ECO:0007669"/>
    <property type="project" value="Ensembl"/>
</dbReference>
<evidence type="ECO:0000256" key="6">
    <source>
        <dbReference type="ARBA" id="ARBA00022603"/>
    </source>
</evidence>
<evidence type="ECO:0000256" key="10">
    <source>
        <dbReference type="ARBA" id="ARBA00051756"/>
    </source>
</evidence>
<reference evidence="14" key="3">
    <citation type="submission" date="2025-09" db="UniProtKB">
        <authorList>
            <consortium name="Ensembl"/>
        </authorList>
    </citation>
    <scope>IDENTIFICATION</scope>
    <source>
        <strain evidence="14">Thoroughbred</strain>
    </source>
</reference>
<dbReference type="GO" id="GO:0018025">
    <property type="term" value="F:calmodulin-lysine N-methyltransferase activity"/>
    <property type="evidence" value="ECO:0000318"/>
    <property type="project" value="GO_Central"/>
</dbReference>
<dbReference type="FunFam" id="3.40.50.150:FF:000140">
    <property type="entry name" value="Calmodulin-lysine N-methyltransferase"/>
    <property type="match status" value="1"/>
</dbReference>
<keyword evidence="9" id="KW-0539">Nucleus</keyword>
<comment type="catalytic activity">
    <reaction evidence="10">
        <text>[calmodulin]-L-lysine + S-adenosyl-L-methionine = [calmodulin]-N(6)-methyl-L-lysine + S-adenosyl-L-homocysteine + H(+)</text>
        <dbReference type="Rhea" id="RHEA:21556"/>
        <dbReference type="Rhea" id="RHEA-COMP:11360"/>
        <dbReference type="Rhea" id="RHEA-COMP:11361"/>
        <dbReference type="ChEBI" id="CHEBI:15378"/>
        <dbReference type="ChEBI" id="CHEBI:29969"/>
        <dbReference type="ChEBI" id="CHEBI:57856"/>
        <dbReference type="ChEBI" id="CHEBI:59789"/>
        <dbReference type="ChEBI" id="CHEBI:61929"/>
        <dbReference type="EC" id="2.1.1.60"/>
    </reaction>
</comment>
<dbReference type="Proteomes" id="UP000002281">
    <property type="component" value="Chromosome 15"/>
</dbReference>
<dbReference type="CDD" id="cd02440">
    <property type="entry name" value="AdoMet_MTases"/>
    <property type="match status" value="1"/>
</dbReference>
<dbReference type="GO" id="GO:0005654">
    <property type="term" value="C:nucleoplasm"/>
    <property type="evidence" value="ECO:0007669"/>
    <property type="project" value="Ensembl"/>
</dbReference>
<evidence type="ECO:0000256" key="12">
    <source>
        <dbReference type="ARBA" id="ARBA00061919"/>
    </source>
</evidence>
<dbReference type="Pfam" id="PF10294">
    <property type="entry name" value="Methyltransf_16"/>
    <property type="match status" value="1"/>
</dbReference>
<dbReference type="InterPro" id="IPR019410">
    <property type="entry name" value="Methyltransf_16"/>
</dbReference>
<comment type="function">
    <text evidence="11">Catalyzes the trimethylation of 'Lys-116' in calmodulin.</text>
</comment>
<dbReference type="AlphaFoldDB" id="A0A9L0TDZ3"/>
<evidence type="ECO:0000256" key="9">
    <source>
        <dbReference type="ARBA" id="ARBA00023242"/>
    </source>
</evidence>
<evidence type="ECO:0000256" key="7">
    <source>
        <dbReference type="ARBA" id="ARBA00022679"/>
    </source>
</evidence>
<reference evidence="14" key="2">
    <citation type="submission" date="2025-08" db="UniProtKB">
        <authorList>
            <consortium name="Ensembl"/>
        </authorList>
    </citation>
    <scope>IDENTIFICATION</scope>
    <source>
        <strain evidence="14">Thoroughbred</strain>
    </source>
</reference>
<dbReference type="GO" id="GO:0032991">
    <property type="term" value="C:protein-containing complex"/>
    <property type="evidence" value="ECO:0007669"/>
    <property type="project" value="Ensembl"/>
</dbReference>
<evidence type="ECO:0000256" key="13">
    <source>
        <dbReference type="SAM" id="MobiDB-lite"/>
    </source>
</evidence>
<evidence type="ECO:0000313" key="14">
    <source>
        <dbReference type="Ensembl" id="ENSECAP00000085302.1"/>
    </source>
</evidence>
<evidence type="ECO:0000256" key="8">
    <source>
        <dbReference type="ARBA" id="ARBA00022691"/>
    </source>
</evidence>
<evidence type="ECO:0000256" key="3">
    <source>
        <dbReference type="ARBA" id="ARBA00011914"/>
    </source>
</evidence>
<gene>
    <name evidence="14" type="primary">CAMKMT</name>
</gene>
<keyword evidence="15" id="KW-1185">Reference proteome</keyword>
<feature type="region of interest" description="Disordered" evidence="13">
    <location>
        <begin position="39"/>
        <end position="63"/>
    </location>
</feature>
<accession>A0A9L0TDZ3</accession>
<evidence type="ECO:0000256" key="11">
    <source>
        <dbReference type="ARBA" id="ARBA00055351"/>
    </source>
</evidence>
<dbReference type="Gene3D" id="3.40.50.150">
    <property type="entry name" value="Vaccinia Virus protein VP39"/>
    <property type="match status" value="1"/>
</dbReference>
<dbReference type="GO" id="GO:0005730">
    <property type="term" value="C:nucleolus"/>
    <property type="evidence" value="ECO:0007669"/>
    <property type="project" value="Ensembl"/>
</dbReference>
<dbReference type="PANTHER" id="PTHR13539">
    <property type="entry name" value="CALMODULIN-LYSINE N-METHYLTRANSFERASE"/>
    <property type="match status" value="1"/>
</dbReference>
<keyword evidence="5" id="KW-0963">Cytoplasm</keyword>
<evidence type="ECO:0000256" key="4">
    <source>
        <dbReference type="ARBA" id="ARBA00020594"/>
    </source>
</evidence>
<evidence type="ECO:0000313" key="15">
    <source>
        <dbReference type="Proteomes" id="UP000002281"/>
    </source>
</evidence>
<dbReference type="InterPro" id="IPR029063">
    <property type="entry name" value="SAM-dependent_MTases_sf"/>
</dbReference>
<evidence type="ECO:0000256" key="2">
    <source>
        <dbReference type="ARBA" id="ARBA00004496"/>
    </source>
</evidence>
<dbReference type="InterPro" id="IPR025800">
    <property type="entry name" value="CaM-Lys-N-MeTrfase"/>
</dbReference>
<dbReference type="PROSITE" id="PS51610">
    <property type="entry name" value="SAM_CLNMT"/>
    <property type="match status" value="1"/>
</dbReference>
<proteinExistence type="predicted"/>
<dbReference type="GO" id="GO:0005737">
    <property type="term" value="C:cytoplasm"/>
    <property type="evidence" value="ECO:0007669"/>
    <property type="project" value="UniProtKB-SubCell"/>
</dbReference>
<organism evidence="14 15">
    <name type="scientific">Equus caballus</name>
    <name type="common">Horse</name>
    <dbReference type="NCBI Taxonomy" id="9796"/>
    <lineage>
        <taxon>Eukaryota</taxon>
        <taxon>Metazoa</taxon>
        <taxon>Chordata</taxon>
        <taxon>Craniata</taxon>
        <taxon>Vertebrata</taxon>
        <taxon>Euteleostomi</taxon>
        <taxon>Mammalia</taxon>
        <taxon>Eutheria</taxon>
        <taxon>Laurasiatheria</taxon>
        <taxon>Perissodactyla</taxon>
        <taxon>Equidae</taxon>
        <taxon>Equus</taxon>
    </lineage>
</organism>
<keyword evidence="8" id="KW-0949">S-adenosyl-L-methionine</keyword>
<keyword evidence="6" id="KW-0489">Methyltransferase</keyword>
<dbReference type="SUPFAM" id="SSF53335">
    <property type="entry name" value="S-adenosyl-L-methionine-dependent methyltransferases"/>
    <property type="match status" value="1"/>
</dbReference>
<sequence>GRDPAPHLCLWPHPSRGPRERLAASLPLAALGVPSQLCREPPEKRTLASPKRPTPGWAERGQPRLSSWETQIEVEDPFLDVCLHLGDFSPGSPVGLVGPPLPTSSCSPFLLLSDFLPQVLKQKHLDDCLRHVSIRRFESFNLFSVSEAKKRETEEGVGAWVQYTSVFYPEYSVSLRHNNGSLNVEDVLTSFDNTGNVCIWPAEEVLAYYCLKHRNIFRDLAVCELGGGMTCLAGLMVAISADVKEVLLTDGNEKAIRNVKDIITRNQKAGVFKTQKISSCVLRWDNETDVSQLEGHFDIVMCADCLFLDQYRASLVDAIKRLLQPRGKAMVFAPRRGNTLNQFCNLAEKADFSIQRHENYDEHISNFHSKLKKENQDIYEENLHYPLLLILTKNG</sequence>
<protein>
    <recommendedName>
        <fullName evidence="4">Calmodulin-lysine N-methyltransferase</fullName>
        <ecNumber evidence="3">2.1.1.60</ecNumber>
    </recommendedName>
</protein>
<keyword evidence="7" id="KW-0808">Transferase</keyword>
<comment type="subcellular location">
    <subcellularLocation>
        <location evidence="2">Cytoplasm</location>
    </subcellularLocation>
    <subcellularLocation>
        <location evidence="1">Nucleus</location>
    </subcellularLocation>
</comment>
<dbReference type="GO" id="GO:0031072">
    <property type="term" value="F:heat shock protein binding"/>
    <property type="evidence" value="ECO:0007669"/>
    <property type="project" value="Ensembl"/>
</dbReference>
<dbReference type="GeneTree" id="ENSGT00390000002168"/>
<dbReference type="EC" id="2.1.1.60" evidence="3"/>
<evidence type="ECO:0000256" key="1">
    <source>
        <dbReference type="ARBA" id="ARBA00004123"/>
    </source>
</evidence>
<dbReference type="PANTHER" id="PTHR13539:SF3">
    <property type="entry name" value="CALMODULIN-LYSINE N-METHYLTRANSFERASE"/>
    <property type="match status" value="1"/>
</dbReference>
<reference evidence="14 15" key="1">
    <citation type="journal article" date="2009" name="Science">
        <title>Genome sequence, comparative analysis, and population genetics of the domestic horse.</title>
        <authorList>
            <consortium name="Broad Institute Genome Sequencing Platform"/>
            <consortium name="Broad Institute Whole Genome Assembly Team"/>
            <person name="Wade C.M."/>
            <person name="Giulotto E."/>
            <person name="Sigurdsson S."/>
            <person name="Zoli M."/>
            <person name="Gnerre S."/>
            <person name="Imsland F."/>
            <person name="Lear T.L."/>
            <person name="Adelson D.L."/>
            <person name="Bailey E."/>
            <person name="Bellone R.R."/>
            <person name="Bloecker H."/>
            <person name="Distl O."/>
            <person name="Edgar R.C."/>
            <person name="Garber M."/>
            <person name="Leeb T."/>
            <person name="Mauceli E."/>
            <person name="MacLeod J.N."/>
            <person name="Penedo M.C.T."/>
            <person name="Raison J.M."/>
            <person name="Sharpe T."/>
            <person name="Vogel J."/>
            <person name="Andersson L."/>
            <person name="Antczak D.F."/>
            <person name="Biagi T."/>
            <person name="Binns M.M."/>
            <person name="Chowdhary B.P."/>
            <person name="Coleman S.J."/>
            <person name="Della Valle G."/>
            <person name="Fryc S."/>
            <person name="Guerin G."/>
            <person name="Hasegawa T."/>
            <person name="Hill E.W."/>
            <person name="Jurka J."/>
            <person name="Kiialainen A."/>
            <person name="Lindgren G."/>
            <person name="Liu J."/>
            <person name="Magnani E."/>
            <person name="Mickelson J.R."/>
            <person name="Murray J."/>
            <person name="Nergadze S.G."/>
            <person name="Onofrio R."/>
            <person name="Pedroni S."/>
            <person name="Piras M.F."/>
            <person name="Raudsepp T."/>
            <person name="Rocchi M."/>
            <person name="Roeed K.H."/>
            <person name="Ryder O.A."/>
            <person name="Searle S."/>
            <person name="Skow L."/>
            <person name="Swinburne J.E."/>
            <person name="Syvaenen A.C."/>
            <person name="Tozaki T."/>
            <person name="Valberg S.J."/>
            <person name="Vaudin M."/>
            <person name="White J.R."/>
            <person name="Zody M.C."/>
            <person name="Lander E.S."/>
            <person name="Lindblad-Toh K."/>
        </authorList>
    </citation>
    <scope>NUCLEOTIDE SEQUENCE [LARGE SCALE GENOMIC DNA]</scope>
    <source>
        <strain evidence="14 15">Thoroughbred</strain>
    </source>
</reference>